<dbReference type="InterPro" id="IPR004358">
    <property type="entry name" value="Sig_transdc_His_kin-like_C"/>
</dbReference>
<evidence type="ECO:0000259" key="10">
    <source>
        <dbReference type="PROSITE" id="PS50112"/>
    </source>
</evidence>
<dbReference type="InterPro" id="IPR000014">
    <property type="entry name" value="PAS"/>
</dbReference>
<evidence type="ECO:0000313" key="13">
    <source>
        <dbReference type="Proteomes" id="UP000278962"/>
    </source>
</evidence>
<keyword evidence="6" id="KW-0902">Two-component regulatory system</keyword>
<dbReference type="Gene3D" id="3.30.450.20">
    <property type="entry name" value="PAS domain"/>
    <property type="match status" value="1"/>
</dbReference>
<evidence type="ECO:0000256" key="1">
    <source>
        <dbReference type="ARBA" id="ARBA00000085"/>
    </source>
</evidence>
<feature type="domain" description="Response regulatory" evidence="9">
    <location>
        <begin position="448"/>
        <end position="559"/>
    </location>
</feature>
<dbReference type="SMART" id="SM00387">
    <property type="entry name" value="HATPase_c"/>
    <property type="match status" value="1"/>
</dbReference>
<dbReference type="Pfam" id="PF00072">
    <property type="entry name" value="Response_reg"/>
    <property type="match status" value="1"/>
</dbReference>
<dbReference type="Gene3D" id="3.40.50.2300">
    <property type="match status" value="1"/>
</dbReference>
<reference evidence="12 13" key="1">
    <citation type="submission" date="2018-10" db="EMBL/GenBank/DDBJ databases">
        <title>Genomic Encyclopedia of Archaeal and Bacterial Type Strains, Phase II (KMG-II): from individual species to whole genera.</title>
        <authorList>
            <person name="Goeker M."/>
        </authorList>
    </citation>
    <scope>NUCLEOTIDE SEQUENCE [LARGE SCALE GENOMIC DNA]</scope>
    <source>
        <strain evidence="12 13">DSM 14954</strain>
    </source>
</reference>
<dbReference type="InterPro" id="IPR035965">
    <property type="entry name" value="PAS-like_dom_sf"/>
</dbReference>
<protein>
    <recommendedName>
        <fullName evidence="3">histidine kinase</fullName>
        <ecNumber evidence="3">2.7.13.3</ecNumber>
    </recommendedName>
</protein>
<dbReference type="PROSITE" id="PS50113">
    <property type="entry name" value="PAC"/>
    <property type="match status" value="1"/>
</dbReference>
<dbReference type="EC" id="2.7.13.3" evidence="3"/>
<dbReference type="AlphaFoldDB" id="A0A660LAR0"/>
<keyword evidence="5" id="KW-0418">Kinase</keyword>
<evidence type="ECO:0000256" key="3">
    <source>
        <dbReference type="ARBA" id="ARBA00012438"/>
    </source>
</evidence>
<dbReference type="InterPro" id="IPR001789">
    <property type="entry name" value="Sig_transdc_resp-reg_receiver"/>
</dbReference>
<feature type="domain" description="PAS" evidence="10">
    <location>
        <begin position="4"/>
        <end position="40"/>
    </location>
</feature>
<dbReference type="RefSeq" id="WP_121249137.1">
    <property type="nucleotide sequence ID" value="NZ_RBIL01000001.1"/>
</dbReference>
<dbReference type="SUPFAM" id="SSF47384">
    <property type="entry name" value="Homodimeric domain of signal transducing histidine kinase"/>
    <property type="match status" value="1"/>
</dbReference>
<feature type="domain" description="Histidine kinase" evidence="8">
    <location>
        <begin position="212"/>
        <end position="430"/>
    </location>
</feature>
<evidence type="ECO:0000256" key="4">
    <source>
        <dbReference type="ARBA" id="ARBA00022553"/>
    </source>
</evidence>
<name>A0A660LAR0_9ACTN</name>
<dbReference type="InterPro" id="IPR036890">
    <property type="entry name" value="HATPase_C_sf"/>
</dbReference>
<evidence type="ECO:0000259" key="11">
    <source>
        <dbReference type="PROSITE" id="PS50113"/>
    </source>
</evidence>
<evidence type="ECO:0000313" key="12">
    <source>
        <dbReference type="EMBL" id="RKQ91486.1"/>
    </source>
</evidence>
<dbReference type="PANTHER" id="PTHR43065:SF42">
    <property type="entry name" value="TWO-COMPONENT SENSOR PPRA"/>
    <property type="match status" value="1"/>
</dbReference>
<dbReference type="Pfam" id="PF02518">
    <property type="entry name" value="HATPase_c"/>
    <property type="match status" value="1"/>
</dbReference>
<dbReference type="InterPro" id="IPR013656">
    <property type="entry name" value="PAS_4"/>
</dbReference>
<dbReference type="InterPro" id="IPR011006">
    <property type="entry name" value="CheY-like_superfamily"/>
</dbReference>
<accession>A0A660LAR0</accession>
<proteinExistence type="predicted"/>
<dbReference type="InterPro" id="IPR036097">
    <property type="entry name" value="HisK_dim/P_sf"/>
</dbReference>
<dbReference type="Proteomes" id="UP000278962">
    <property type="component" value="Unassembled WGS sequence"/>
</dbReference>
<feature type="domain" description="PAS" evidence="10">
    <location>
        <begin position="74"/>
        <end position="156"/>
    </location>
</feature>
<dbReference type="InterPro" id="IPR000700">
    <property type="entry name" value="PAS-assoc_C"/>
</dbReference>
<dbReference type="Pfam" id="PF13188">
    <property type="entry name" value="PAS_8"/>
    <property type="match status" value="1"/>
</dbReference>
<dbReference type="NCBIfam" id="TIGR00229">
    <property type="entry name" value="sensory_box"/>
    <property type="match status" value="1"/>
</dbReference>
<dbReference type="PANTHER" id="PTHR43065">
    <property type="entry name" value="SENSOR HISTIDINE KINASE"/>
    <property type="match status" value="1"/>
</dbReference>
<evidence type="ECO:0000256" key="7">
    <source>
        <dbReference type="PROSITE-ProRule" id="PRU00169"/>
    </source>
</evidence>
<sequence length="569" mass="61516">MPSVPPKFEELLEAAPDAMVGTDAAGLVAFANRRACDVLGRDPVGEPLGELPPGLDVTRTPMGEYELVVIRGADPRALRAVLDNTTAAIFLKDPEGRYLLVNRAFERLHGKPAAQLIGKYDRDVLPAEVADRMRVDDLRVMSSRDPIELQEEVTHGDTTRTFLSVKFPLIDDTSGDLYGVGGVATDITHHVRLEARLREAQRLEAVGQLAGGVAHDFNNLLAIVANYASFVRKELPDDSRTAGDVDQIIAASRRASELTRRLLLFSRRQSGTPEVLSVRRVIESLELLLRRTLGEDIDLVVDVDERLWDVEADRSQLEQMLMSLAMNSREAMPDGGTLRIEAVNTVMRDLDGPSPRAVRVTVSDTGRGMPKEVAAHAFEPFFTTKAVSGHGVGLGLATVYGIVTKARGRIELDSTPGEGTTVTVTLPAVRRASDDDPTPSAPRGRGETVLVVEDADAVRALTGRLLYAAGYQVISVESGIVALERLDAADVLVTDVVMPGMSGVELAVKAREQRPDLPVVFVSGYTGDTTVAAGDDPATAFLAKPFDGDDLLREVRATLDAVKRARRHS</sequence>
<evidence type="ECO:0000259" key="8">
    <source>
        <dbReference type="PROSITE" id="PS50109"/>
    </source>
</evidence>
<feature type="domain" description="PAC" evidence="11">
    <location>
        <begin position="147"/>
        <end position="199"/>
    </location>
</feature>
<dbReference type="SMART" id="SM00091">
    <property type="entry name" value="PAS"/>
    <property type="match status" value="2"/>
</dbReference>
<evidence type="ECO:0000259" key="9">
    <source>
        <dbReference type="PROSITE" id="PS50110"/>
    </source>
</evidence>
<dbReference type="GO" id="GO:0000155">
    <property type="term" value="F:phosphorelay sensor kinase activity"/>
    <property type="evidence" value="ECO:0007669"/>
    <property type="project" value="InterPro"/>
</dbReference>
<dbReference type="SUPFAM" id="SSF52172">
    <property type="entry name" value="CheY-like"/>
    <property type="match status" value="1"/>
</dbReference>
<comment type="subcellular location">
    <subcellularLocation>
        <location evidence="2">Cell membrane</location>
    </subcellularLocation>
</comment>
<dbReference type="Pfam" id="PF00512">
    <property type="entry name" value="HisKA"/>
    <property type="match status" value="1"/>
</dbReference>
<dbReference type="SMART" id="SM00448">
    <property type="entry name" value="REC"/>
    <property type="match status" value="1"/>
</dbReference>
<dbReference type="Gene3D" id="3.30.565.10">
    <property type="entry name" value="Histidine kinase-like ATPase, C-terminal domain"/>
    <property type="match status" value="1"/>
</dbReference>
<dbReference type="Gene3D" id="1.10.287.130">
    <property type="match status" value="1"/>
</dbReference>
<gene>
    <name evidence="12" type="ORF">C8N24_1308</name>
</gene>
<dbReference type="Pfam" id="PF08448">
    <property type="entry name" value="PAS_4"/>
    <property type="match status" value="1"/>
</dbReference>
<keyword evidence="13" id="KW-1185">Reference proteome</keyword>
<comment type="catalytic activity">
    <reaction evidence="1">
        <text>ATP + protein L-histidine = ADP + protein N-phospho-L-histidine.</text>
        <dbReference type="EC" id="2.7.13.3"/>
    </reaction>
</comment>
<dbReference type="InterPro" id="IPR003594">
    <property type="entry name" value="HATPase_dom"/>
</dbReference>
<keyword evidence="4 7" id="KW-0597">Phosphoprotein</keyword>
<dbReference type="PROSITE" id="PS50112">
    <property type="entry name" value="PAS"/>
    <property type="match status" value="2"/>
</dbReference>
<dbReference type="PROSITE" id="PS50109">
    <property type="entry name" value="HIS_KIN"/>
    <property type="match status" value="1"/>
</dbReference>
<dbReference type="CDD" id="cd00130">
    <property type="entry name" value="PAS"/>
    <property type="match status" value="1"/>
</dbReference>
<dbReference type="PRINTS" id="PR00344">
    <property type="entry name" value="BCTRLSENSOR"/>
</dbReference>
<dbReference type="SUPFAM" id="SSF55874">
    <property type="entry name" value="ATPase domain of HSP90 chaperone/DNA topoisomerase II/histidine kinase"/>
    <property type="match status" value="1"/>
</dbReference>
<evidence type="ECO:0000256" key="6">
    <source>
        <dbReference type="ARBA" id="ARBA00023012"/>
    </source>
</evidence>
<dbReference type="GO" id="GO:0005886">
    <property type="term" value="C:plasma membrane"/>
    <property type="evidence" value="ECO:0007669"/>
    <property type="project" value="UniProtKB-SubCell"/>
</dbReference>
<dbReference type="SUPFAM" id="SSF55785">
    <property type="entry name" value="PYP-like sensor domain (PAS domain)"/>
    <property type="match status" value="2"/>
</dbReference>
<dbReference type="InterPro" id="IPR005467">
    <property type="entry name" value="His_kinase_dom"/>
</dbReference>
<comment type="caution">
    <text evidence="12">The sequence shown here is derived from an EMBL/GenBank/DDBJ whole genome shotgun (WGS) entry which is preliminary data.</text>
</comment>
<organism evidence="12 13">
    <name type="scientific">Solirubrobacter pauli</name>
    <dbReference type="NCBI Taxonomy" id="166793"/>
    <lineage>
        <taxon>Bacteria</taxon>
        <taxon>Bacillati</taxon>
        <taxon>Actinomycetota</taxon>
        <taxon>Thermoleophilia</taxon>
        <taxon>Solirubrobacterales</taxon>
        <taxon>Solirubrobacteraceae</taxon>
        <taxon>Solirubrobacter</taxon>
    </lineage>
</organism>
<dbReference type="EMBL" id="RBIL01000001">
    <property type="protein sequence ID" value="RKQ91486.1"/>
    <property type="molecule type" value="Genomic_DNA"/>
</dbReference>
<dbReference type="SMART" id="SM00388">
    <property type="entry name" value="HisKA"/>
    <property type="match status" value="1"/>
</dbReference>
<dbReference type="PROSITE" id="PS50110">
    <property type="entry name" value="RESPONSE_REGULATORY"/>
    <property type="match status" value="1"/>
</dbReference>
<dbReference type="InterPro" id="IPR003661">
    <property type="entry name" value="HisK_dim/P_dom"/>
</dbReference>
<evidence type="ECO:0000256" key="5">
    <source>
        <dbReference type="ARBA" id="ARBA00022777"/>
    </source>
</evidence>
<dbReference type="OrthoDB" id="9764154at2"/>
<keyword evidence="5" id="KW-0808">Transferase</keyword>
<evidence type="ECO:0000256" key="2">
    <source>
        <dbReference type="ARBA" id="ARBA00004236"/>
    </source>
</evidence>
<feature type="modified residue" description="4-aspartylphosphate" evidence="7">
    <location>
        <position position="495"/>
    </location>
</feature>